<dbReference type="GO" id="GO:0033557">
    <property type="term" value="C:Slx1-Slx4 complex"/>
    <property type="evidence" value="ECO:0007669"/>
    <property type="project" value="UniProtKB-UniRule"/>
</dbReference>
<evidence type="ECO:0000256" key="6">
    <source>
        <dbReference type="ARBA" id="ARBA00023204"/>
    </source>
</evidence>
<feature type="compositionally biased region" description="Basic residues" evidence="9">
    <location>
        <begin position="276"/>
        <end position="289"/>
    </location>
</feature>
<dbReference type="Gene3D" id="3.40.1440.10">
    <property type="entry name" value="GIY-YIG endonuclease"/>
    <property type="match status" value="1"/>
</dbReference>
<evidence type="ECO:0000313" key="12">
    <source>
        <dbReference type="Proteomes" id="UP000825935"/>
    </source>
</evidence>
<dbReference type="Pfam" id="PF01541">
    <property type="entry name" value="GIY-YIG"/>
    <property type="match status" value="1"/>
</dbReference>
<dbReference type="GO" id="GO:0017108">
    <property type="term" value="F:5'-flap endonuclease activity"/>
    <property type="evidence" value="ECO:0007669"/>
    <property type="project" value="InterPro"/>
</dbReference>
<comment type="subcellular location">
    <subcellularLocation>
        <location evidence="8">Nucleus</location>
    </subcellularLocation>
</comment>
<feature type="region of interest" description="Disordered" evidence="9">
    <location>
        <begin position="268"/>
        <end position="289"/>
    </location>
</feature>
<feature type="region of interest" description="Disordered" evidence="9">
    <location>
        <begin position="487"/>
        <end position="508"/>
    </location>
</feature>
<accession>A0A8T2Q7E4</accession>
<comment type="similarity">
    <text evidence="8">Belongs to the SLX1 family.</text>
</comment>
<comment type="subunit">
    <text evidence="8">Forms a heterodimer with a member of the SLX4 family.</text>
</comment>
<dbReference type="AlphaFoldDB" id="A0A8T2Q7E4"/>
<evidence type="ECO:0000256" key="2">
    <source>
        <dbReference type="ARBA" id="ARBA00022759"/>
    </source>
</evidence>
<feature type="region of interest" description="Disordered" evidence="9">
    <location>
        <begin position="309"/>
        <end position="331"/>
    </location>
</feature>
<evidence type="ECO:0000256" key="1">
    <source>
        <dbReference type="ARBA" id="ARBA00022722"/>
    </source>
</evidence>
<evidence type="ECO:0000313" key="11">
    <source>
        <dbReference type="EMBL" id="KAH7279586.1"/>
    </source>
</evidence>
<keyword evidence="1 8" id="KW-0540">Nuclease</keyword>
<protein>
    <recommendedName>
        <fullName evidence="8">Structure-specific endonuclease subunit SLX1 homolog</fullName>
        <ecNumber evidence="8">3.1.-.-</ecNumber>
    </recommendedName>
</protein>
<evidence type="ECO:0000256" key="4">
    <source>
        <dbReference type="ARBA" id="ARBA00022801"/>
    </source>
</evidence>
<dbReference type="PANTHER" id="PTHR20208">
    <property type="entry name" value="STRUCTURE-SPECIFIC ENDONUCLEASE SUBUNIT SLX1"/>
    <property type="match status" value="1"/>
</dbReference>
<feature type="compositionally biased region" description="Basic and acidic residues" evidence="9">
    <location>
        <begin position="497"/>
        <end position="507"/>
    </location>
</feature>
<keyword evidence="3 8" id="KW-0227">DNA damage</keyword>
<dbReference type="FunFam" id="3.40.1440.10:FF:000005">
    <property type="entry name" value="Structure-specific endonuclease subunit SLX1 homolog"/>
    <property type="match status" value="1"/>
</dbReference>
<sequence>MEEPDLIADKDTDTKPSFFACYLLCSLNPRFKGRTYIGFTVNPKRRIRQHNGEITSGARKTQKRRPWEMILCVHGFPSNVHALQFEWAWQHPLRSIAVRNAASELKRRGAQGQVLLLFTMLNLPEWNSMNLVVNFLSTKHQHFLKGCPSLPLQMQIKIGPLDDLPCYRFPHSELSASADEGEMEDDDESECDGAGDSAIQNVVMHCNTFHVVDRNDLKECDNVLAEIANRATIPVRRIQQDAVKSKQQAGLRHGIPEDSGKVAQKIKKSIGVVSPSKRKGRQKSSKRKSLINNEDLCNSLVTGTHLQSMETVETISTSPSKLEPREACNQSEDINSLRLMPASSLEQQADHHATDGCTSVPREDKMTPTGSPNNPSGDISVVWDLSPLWSHVSYKGQTSEVEILTDGSHCNSESEAQGVGENLPPPNNAAVSDTVGLSDVSTVKSPSALCDETPQCGMRKAFGLDKYLHIGDEGIDTEAVRHVIPLGSPIGHQAGTRPRESRSRKESSPVFVVKSNDIEYGSHFQFTPLWSPSPLPSKQDSSERRHVNVLPFELADEYNSGTNCSFSSSPLPCFPDSKSAIASSKLGLSQAKVGADFNSMEIIDLTDSPVHESCLSNGYMYV</sequence>
<dbReference type="CDD" id="cd10455">
    <property type="entry name" value="GIY-YIG_SLX1"/>
    <property type="match status" value="1"/>
</dbReference>
<gene>
    <name evidence="11" type="ORF">KP509_37G025300</name>
</gene>
<dbReference type="InterPro" id="IPR050381">
    <property type="entry name" value="SLX1_endonuclease"/>
</dbReference>
<dbReference type="InterPro" id="IPR035901">
    <property type="entry name" value="GIY-YIG_endonuc_sf"/>
</dbReference>
<keyword evidence="12" id="KW-1185">Reference proteome</keyword>
<dbReference type="InterPro" id="IPR027520">
    <property type="entry name" value="Slx1"/>
</dbReference>
<feature type="region of interest" description="Disordered" evidence="9">
    <location>
        <begin position="345"/>
        <end position="378"/>
    </location>
</feature>
<proteinExistence type="inferred from homology"/>
<evidence type="ECO:0000256" key="5">
    <source>
        <dbReference type="ARBA" id="ARBA00023172"/>
    </source>
</evidence>
<evidence type="ECO:0000256" key="8">
    <source>
        <dbReference type="HAMAP-Rule" id="MF_03100"/>
    </source>
</evidence>
<feature type="compositionally biased region" description="Polar residues" evidence="9">
    <location>
        <begin position="368"/>
        <end position="377"/>
    </location>
</feature>
<feature type="domain" description="GIY-YIG" evidence="10">
    <location>
        <begin position="17"/>
        <end position="99"/>
    </location>
</feature>
<keyword evidence="6 8" id="KW-0234">DNA repair</keyword>
<dbReference type="GO" id="GO:0008821">
    <property type="term" value="F:crossover junction DNA endonuclease activity"/>
    <property type="evidence" value="ECO:0007669"/>
    <property type="project" value="TreeGrafter"/>
</dbReference>
<dbReference type="OrthoDB" id="24645at2759"/>
<dbReference type="PANTHER" id="PTHR20208:SF10">
    <property type="entry name" value="STRUCTURE-SPECIFIC ENDONUCLEASE SUBUNIT SLX1"/>
    <property type="match status" value="1"/>
</dbReference>
<keyword evidence="2 8" id="KW-0255">Endonuclease</keyword>
<dbReference type="HAMAP" id="MF_03100">
    <property type="entry name" value="Endonuc_su_Slx1"/>
    <property type="match status" value="1"/>
</dbReference>
<feature type="region of interest" description="Disordered" evidence="9">
    <location>
        <begin position="410"/>
        <end position="433"/>
    </location>
</feature>
<dbReference type="PROSITE" id="PS50164">
    <property type="entry name" value="GIY_YIG"/>
    <property type="match status" value="1"/>
</dbReference>
<evidence type="ECO:0000256" key="3">
    <source>
        <dbReference type="ARBA" id="ARBA00022763"/>
    </source>
</evidence>
<dbReference type="Proteomes" id="UP000825935">
    <property type="component" value="Chromosome 37"/>
</dbReference>
<comment type="caution">
    <text evidence="8">Lacks conserved residue(s) required for the propagation of feature annotation.</text>
</comment>
<comment type="cofactor">
    <cofactor evidence="8">
        <name>a divalent metal cation</name>
        <dbReference type="ChEBI" id="CHEBI:60240"/>
    </cofactor>
</comment>
<dbReference type="EMBL" id="CM035442">
    <property type="protein sequence ID" value="KAH7279586.1"/>
    <property type="molecule type" value="Genomic_DNA"/>
</dbReference>
<comment type="function">
    <text evidence="8">Catalytic subunit of a heterodimeric structure-specific endonuclease that resolves DNA secondary structures generated during DNA repair and recombination. Has endonuclease activity towards branched DNA substrates, introducing single-strand cuts in duplex DNA close to junctions with ss-DNA.</text>
</comment>
<name>A0A8T2Q7E4_CERRI</name>
<reference evidence="11" key="1">
    <citation type="submission" date="2021-08" db="EMBL/GenBank/DDBJ databases">
        <title>WGS assembly of Ceratopteris richardii.</title>
        <authorList>
            <person name="Marchant D.B."/>
            <person name="Chen G."/>
            <person name="Jenkins J."/>
            <person name="Shu S."/>
            <person name="Leebens-Mack J."/>
            <person name="Grimwood J."/>
            <person name="Schmutz J."/>
            <person name="Soltis P."/>
            <person name="Soltis D."/>
            <person name="Chen Z.-H."/>
        </authorList>
    </citation>
    <scope>NUCLEOTIDE SEQUENCE</scope>
    <source>
        <strain evidence="11">Whitten #5841</strain>
        <tissue evidence="11">Leaf</tissue>
    </source>
</reference>
<evidence type="ECO:0000256" key="7">
    <source>
        <dbReference type="ARBA" id="ARBA00023242"/>
    </source>
</evidence>
<evidence type="ECO:0000259" key="10">
    <source>
        <dbReference type="PROSITE" id="PS50164"/>
    </source>
</evidence>
<organism evidence="11 12">
    <name type="scientific">Ceratopteris richardii</name>
    <name type="common">Triangle waterfern</name>
    <dbReference type="NCBI Taxonomy" id="49495"/>
    <lineage>
        <taxon>Eukaryota</taxon>
        <taxon>Viridiplantae</taxon>
        <taxon>Streptophyta</taxon>
        <taxon>Embryophyta</taxon>
        <taxon>Tracheophyta</taxon>
        <taxon>Polypodiopsida</taxon>
        <taxon>Polypodiidae</taxon>
        <taxon>Polypodiales</taxon>
        <taxon>Pteridineae</taxon>
        <taxon>Pteridaceae</taxon>
        <taxon>Parkerioideae</taxon>
        <taxon>Ceratopteris</taxon>
    </lineage>
</organism>
<dbReference type="EC" id="3.1.-.-" evidence="8"/>
<keyword evidence="7 8" id="KW-0539">Nucleus</keyword>
<feature type="compositionally biased region" description="Polar residues" evidence="9">
    <location>
        <begin position="309"/>
        <end position="320"/>
    </location>
</feature>
<keyword evidence="5 8" id="KW-0233">DNA recombination</keyword>
<comment type="caution">
    <text evidence="11">The sequence shown here is derived from an EMBL/GenBank/DDBJ whole genome shotgun (WGS) entry which is preliminary data.</text>
</comment>
<dbReference type="GO" id="GO:0000724">
    <property type="term" value="P:double-strand break repair via homologous recombination"/>
    <property type="evidence" value="ECO:0007669"/>
    <property type="project" value="TreeGrafter"/>
</dbReference>
<evidence type="ECO:0000256" key="9">
    <source>
        <dbReference type="SAM" id="MobiDB-lite"/>
    </source>
</evidence>
<keyword evidence="4 8" id="KW-0378">Hydrolase</keyword>
<dbReference type="InterPro" id="IPR000305">
    <property type="entry name" value="GIY-YIG_endonuc"/>
</dbReference>